<evidence type="ECO:0000256" key="1">
    <source>
        <dbReference type="SAM" id="Phobius"/>
    </source>
</evidence>
<feature type="transmembrane region" description="Helical" evidence="1">
    <location>
        <begin position="71"/>
        <end position="91"/>
    </location>
</feature>
<sequence length="236" mass="27253">MKIPVISTNLFHYNSFRVKEVLRISSQVRKTPFINFQKNISTKVKSNNEEVETKQLVFEGPNFRLIRILKIFSISTLGFAWTIGPFTWWNWDGPTIQAAELNGAILSLAFVASSAATITLHHFMSPYVTKIYLHNTPSIIPSTITPLSKITLETLSIFSQPVQTTLQLKDLKPVMNRITLRWNIKNDYLINCEKNNFKLPYQTKFWIDNSSVRNEKEKEILGKMIKVVNENNTFLI</sequence>
<dbReference type="GO" id="GO:0033615">
    <property type="term" value="P:mitochondrial proton-transporting ATP synthase complex assembly"/>
    <property type="evidence" value="ECO:0007669"/>
    <property type="project" value="TreeGrafter"/>
</dbReference>
<gene>
    <name evidence="2" type="ORF">FMOSSE_LOCUS11820</name>
</gene>
<dbReference type="PANTHER" id="PTHR13281:SF0">
    <property type="entry name" value="TRANSMEMBRANE PROTEIN 70, MITOCHONDRIAL"/>
    <property type="match status" value="1"/>
</dbReference>
<dbReference type="EMBL" id="CAJVPP010004996">
    <property type="protein sequence ID" value="CAG8658421.1"/>
    <property type="molecule type" value="Genomic_DNA"/>
</dbReference>
<reference evidence="2" key="1">
    <citation type="submission" date="2021-06" db="EMBL/GenBank/DDBJ databases">
        <authorList>
            <person name="Kallberg Y."/>
            <person name="Tangrot J."/>
            <person name="Rosling A."/>
        </authorList>
    </citation>
    <scope>NUCLEOTIDE SEQUENCE</scope>
    <source>
        <strain evidence="2">87-6 pot B 2015</strain>
    </source>
</reference>
<organism evidence="2 3">
    <name type="scientific">Funneliformis mosseae</name>
    <name type="common">Endomycorrhizal fungus</name>
    <name type="synonym">Glomus mosseae</name>
    <dbReference type="NCBI Taxonomy" id="27381"/>
    <lineage>
        <taxon>Eukaryota</taxon>
        <taxon>Fungi</taxon>
        <taxon>Fungi incertae sedis</taxon>
        <taxon>Mucoromycota</taxon>
        <taxon>Glomeromycotina</taxon>
        <taxon>Glomeromycetes</taxon>
        <taxon>Glomerales</taxon>
        <taxon>Glomeraceae</taxon>
        <taxon>Funneliformis</taxon>
    </lineage>
</organism>
<dbReference type="InterPro" id="IPR045325">
    <property type="entry name" value="TMEM70/TMEM186/TMEM223"/>
</dbReference>
<feature type="transmembrane region" description="Helical" evidence="1">
    <location>
        <begin position="103"/>
        <end position="123"/>
    </location>
</feature>
<evidence type="ECO:0000313" key="3">
    <source>
        <dbReference type="Proteomes" id="UP000789375"/>
    </source>
</evidence>
<dbReference type="AlphaFoldDB" id="A0A9N9E3C2"/>
<dbReference type="Proteomes" id="UP000789375">
    <property type="component" value="Unassembled WGS sequence"/>
</dbReference>
<comment type="caution">
    <text evidence="2">The sequence shown here is derived from an EMBL/GenBank/DDBJ whole genome shotgun (WGS) entry which is preliminary data.</text>
</comment>
<keyword evidence="1" id="KW-0472">Membrane</keyword>
<keyword evidence="1" id="KW-0812">Transmembrane</keyword>
<proteinExistence type="predicted"/>
<dbReference type="GO" id="GO:0031966">
    <property type="term" value="C:mitochondrial membrane"/>
    <property type="evidence" value="ECO:0007669"/>
    <property type="project" value="TreeGrafter"/>
</dbReference>
<evidence type="ECO:0000313" key="2">
    <source>
        <dbReference type="EMBL" id="CAG8658421.1"/>
    </source>
</evidence>
<dbReference type="Pfam" id="PF06979">
    <property type="entry name" value="TMEM70"/>
    <property type="match status" value="1"/>
</dbReference>
<dbReference type="InterPro" id="IPR009724">
    <property type="entry name" value="TMEM70"/>
</dbReference>
<keyword evidence="1" id="KW-1133">Transmembrane helix</keyword>
<keyword evidence="3" id="KW-1185">Reference proteome</keyword>
<dbReference type="PANTHER" id="PTHR13281">
    <property type="entry name" value="TRANSMEMBRANE PROTEIN 70, MITOCHONDRIAL"/>
    <property type="match status" value="1"/>
</dbReference>
<protein>
    <submittedName>
        <fullName evidence="2">3184_t:CDS:1</fullName>
    </submittedName>
</protein>
<accession>A0A9N9E3C2</accession>
<name>A0A9N9E3C2_FUNMO</name>